<dbReference type="OrthoDB" id="9810047at2"/>
<proteinExistence type="inferred from homology"/>
<keyword evidence="2" id="KW-1003">Cell membrane</keyword>
<sequence length="148" mass="15842">MIVHVLSATIAVYFFGFLFNIRGRQLCFSALGGGLTAFVYELGIAFNVNLMLTLFSATLCFSIYSEIMARILKTTVTTFAISGLIPLVPGKGMYMTMLYLVNGDMAAAGSSGLTTLASAGIIALGIMVVSTFYKAFSEAKVKQVCEKD</sequence>
<evidence type="ECO:0000259" key="9">
    <source>
        <dbReference type="Pfam" id="PF12821"/>
    </source>
</evidence>
<keyword evidence="3" id="KW-0997">Cell inner membrane</keyword>
<evidence type="ECO:0000256" key="1">
    <source>
        <dbReference type="ARBA" id="ARBA00004651"/>
    </source>
</evidence>
<feature type="transmembrane region" description="Helical" evidence="8">
    <location>
        <begin position="113"/>
        <end position="133"/>
    </location>
</feature>
<protein>
    <submittedName>
        <fullName evidence="10">Uncharacterized membrane protein YjjB (DUF3815 family)</fullName>
    </submittedName>
</protein>
<feature type="domain" description="Threonine/Serine exporter ThrE" evidence="9">
    <location>
        <begin position="5"/>
        <end position="131"/>
    </location>
</feature>
<evidence type="ECO:0000313" key="11">
    <source>
        <dbReference type="Proteomes" id="UP000247612"/>
    </source>
</evidence>
<accession>A0A318L6G3</accession>
<comment type="subcellular location">
    <subcellularLocation>
        <location evidence="1">Cell membrane</location>
        <topology evidence="1">Multi-pass membrane protein</topology>
    </subcellularLocation>
</comment>
<comment type="caution">
    <text evidence="10">The sequence shown here is derived from an EMBL/GenBank/DDBJ whole genome shotgun (WGS) entry which is preliminary data.</text>
</comment>
<evidence type="ECO:0000256" key="2">
    <source>
        <dbReference type="ARBA" id="ARBA00022475"/>
    </source>
</evidence>
<dbReference type="RefSeq" id="WP_022939471.1">
    <property type="nucleotide sequence ID" value="NZ_CABKRQ010000010.1"/>
</dbReference>
<evidence type="ECO:0000256" key="3">
    <source>
        <dbReference type="ARBA" id="ARBA00022519"/>
    </source>
</evidence>
<dbReference type="PANTHER" id="PTHR34390">
    <property type="entry name" value="UPF0442 PROTEIN YJJB-RELATED"/>
    <property type="match status" value="1"/>
</dbReference>
<reference evidence="10 11" key="1">
    <citation type="submission" date="2018-05" db="EMBL/GenBank/DDBJ databases">
        <title>Genomic Encyclopedia of Type Strains, Phase IV (KMG-IV): sequencing the most valuable type-strain genomes for metagenomic binning, comparative biology and taxonomic classification.</title>
        <authorList>
            <person name="Goeker M."/>
        </authorList>
    </citation>
    <scope>NUCLEOTIDE SEQUENCE [LARGE SCALE GENOMIC DNA]</scope>
    <source>
        <strain evidence="10 11">JC118</strain>
    </source>
</reference>
<dbReference type="InterPro" id="IPR050539">
    <property type="entry name" value="ThrE_Dicarb/AminoAcid_Exp"/>
</dbReference>
<evidence type="ECO:0000256" key="8">
    <source>
        <dbReference type="SAM" id="Phobius"/>
    </source>
</evidence>
<keyword evidence="6 8" id="KW-0472">Membrane</keyword>
<evidence type="ECO:0000256" key="5">
    <source>
        <dbReference type="ARBA" id="ARBA00022989"/>
    </source>
</evidence>
<organism evidence="10 11">
    <name type="scientific">Dielma fastidiosa</name>
    <dbReference type="NCBI Taxonomy" id="1034346"/>
    <lineage>
        <taxon>Bacteria</taxon>
        <taxon>Bacillati</taxon>
        <taxon>Bacillota</taxon>
        <taxon>Erysipelotrichia</taxon>
        <taxon>Erysipelotrichales</taxon>
        <taxon>Erysipelotrichaceae</taxon>
        <taxon>Dielma</taxon>
    </lineage>
</organism>
<keyword evidence="11" id="KW-1185">Reference proteome</keyword>
<dbReference type="Pfam" id="PF12821">
    <property type="entry name" value="ThrE_2"/>
    <property type="match status" value="1"/>
</dbReference>
<feature type="transmembrane region" description="Helical" evidence="8">
    <location>
        <begin position="76"/>
        <end position="101"/>
    </location>
</feature>
<gene>
    <name evidence="10" type="ORF">DES51_11120</name>
</gene>
<dbReference type="GO" id="GO:0005886">
    <property type="term" value="C:plasma membrane"/>
    <property type="evidence" value="ECO:0007669"/>
    <property type="project" value="UniProtKB-SubCell"/>
</dbReference>
<evidence type="ECO:0000256" key="4">
    <source>
        <dbReference type="ARBA" id="ARBA00022692"/>
    </source>
</evidence>
<dbReference type="GO" id="GO:0015744">
    <property type="term" value="P:succinate transport"/>
    <property type="evidence" value="ECO:0007669"/>
    <property type="project" value="TreeGrafter"/>
</dbReference>
<keyword evidence="4 8" id="KW-0812">Transmembrane</keyword>
<feature type="transmembrane region" description="Helical" evidence="8">
    <location>
        <begin position="39"/>
        <end position="64"/>
    </location>
</feature>
<name>A0A318L6G3_9FIRM</name>
<dbReference type="STRING" id="1034346.GCA_000313565_03191"/>
<keyword evidence="5 8" id="KW-1133">Transmembrane helix</keyword>
<dbReference type="PANTHER" id="PTHR34390:SF1">
    <property type="entry name" value="SUCCINATE TRANSPORTER SUBUNIT YJJB-RELATED"/>
    <property type="match status" value="1"/>
</dbReference>
<dbReference type="Proteomes" id="UP000247612">
    <property type="component" value="Unassembled WGS sequence"/>
</dbReference>
<evidence type="ECO:0000256" key="6">
    <source>
        <dbReference type="ARBA" id="ARBA00023136"/>
    </source>
</evidence>
<dbReference type="AlphaFoldDB" id="A0A318L6G3"/>
<evidence type="ECO:0000313" key="10">
    <source>
        <dbReference type="EMBL" id="PXX77277.1"/>
    </source>
</evidence>
<dbReference type="EMBL" id="QJKH01000011">
    <property type="protein sequence ID" value="PXX77277.1"/>
    <property type="molecule type" value="Genomic_DNA"/>
</dbReference>
<dbReference type="InterPro" id="IPR024528">
    <property type="entry name" value="ThrE_2"/>
</dbReference>
<evidence type="ECO:0000256" key="7">
    <source>
        <dbReference type="ARBA" id="ARBA00034125"/>
    </source>
</evidence>
<comment type="similarity">
    <text evidence="7">Belongs to the ThrE exporter (TC 2.A.79) family.</text>
</comment>